<accession>A0A7S6WP95</accession>
<dbReference type="PIRSF" id="PIRSF018688">
    <property type="entry name" value="UCP018688"/>
    <property type="match status" value="1"/>
</dbReference>
<reference evidence="2 3" key="1">
    <citation type="submission" date="2020-09" db="EMBL/GenBank/DDBJ databases">
        <title>Characterization of Treponema spp. from bovine digital dermatitis in Korea.</title>
        <authorList>
            <person name="Espiritu H.M."/>
            <person name="Cho Y.I."/>
            <person name="Mamuad L."/>
        </authorList>
    </citation>
    <scope>NUCLEOTIDE SEQUENCE [LARGE SCALE GENOMIC DNA]</scope>
    <source>
        <strain evidence="2 3">KS1</strain>
    </source>
</reference>
<feature type="domain" description="Phosphatidylglycerol lysyltransferase C-terminal" evidence="1">
    <location>
        <begin position="26"/>
        <end position="293"/>
    </location>
</feature>
<dbReference type="InterPro" id="IPR016181">
    <property type="entry name" value="Acyl_CoA_acyltransferase"/>
</dbReference>
<dbReference type="InterPro" id="IPR024320">
    <property type="entry name" value="LPG_synthase_C"/>
</dbReference>
<dbReference type="RefSeq" id="WP_194076251.1">
    <property type="nucleotide sequence ID" value="NZ_CP061839.1"/>
</dbReference>
<evidence type="ECO:0000313" key="2">
    <source>
        <dbReference type="EMBL" id="QOW60794.1"/>
    </source>
</evidence>
<proteinExistence type="predicted"/>
<protein>
    <submittedName>
        <fullName evidence="2">DUF2156 domain-containing protein</fullName>
    </submittedName>
</protein>
<dbReference type="EMBL" id="CP061839">
    <property type="protein sequence ID" value="QOW60794.1"/>
    <property type="molecule type" value="Genomic_DNA"/>
</dbReference>
<dbReference type="InterPro" id="IPR016732">
    <property type="entry name" value="UCP018688"/>
</dbReference>
<gene>
    <name evidence="2" type="ORF">IFE08_13580</name>
</gene>
<dbReference type="AlphaFoldDB" id="A0A7S6WP95"/>
<dbReference type="Gene3D" id="3.40.630.30">
    <property type="match status" value="1"/>
</dbReference>
<name>A0A7S6WP95_9SPIR</name>
<evidence type="ECO:0000313" key="3">
    <source>
        <dbReference type="Proteomes" id="UP000593915"/>
    </source>
</evidence>
<sequence>MNIPEYPEFARISVDMQNEIEFYLRKLPDGISELTFMNLYLFRETYKYRISKTEKLLIITGEYKGEPFFITPCCTVNVEITKELLEKYKNWTILSKSFLDNNRTVFELPYFKNLKIEEDRDNFDYIYLRKNLAELAGKDFHKKKTHINKFEKTYENIRIEPLTLENIDDAKKILEIWAESLTDKTPENSDYYAALDALDIFPRSAMPGIVLYVWNEPVAWTIAEITQNNKTAVILFEKADASYKGSFQYINYAFARYLPEYIEFINREQDLGDEGLRQAKMTYRPVKFIKKYKITNT</sequence>
<organism evidence="2 3">
    <name type="scientific">Treponema pedis</name>
    <dbReference type="NCBI Taxonomy" id="409322"/>
    <lineage>
        <taxon>Bacteria</taxon>
        <taxon>Pseudomonadati</taxon>
        <taxon>Spirochaetota</taxon>
        <taxon>Spirochaetia</taxon>
        <taxon>Spirochaetales</taxon>
        <taxon>Treponemataceae</taxon>
        <taxon>Treponema</taxon>
    </lineage>
</organism>
<evidence type="ECO:0000259" key="1">
    <source>
        <dbReference type="Pfam" id="PF09924"/>
    </source>
</evidence>
<dbReference type="Pfam" id="PF09924">
    <property type="entry name" value="LPG_synthase_C"/>
    <property type="match status" value="1"/>
</dbReference>
<dbReference type="PANTHER" id="PTHR41373">
    <property type="entry name" value="DUF2156 DOMAIN-CONTAINING PROTEIN"/>
    <property type="match status" value="1"/>
</dbReference>
<dbReference type="SUPFAM" id="SSF55729">
    <property type="entry name" value="Acyl-CoA N-acyltransferases (Nat)"/>
    <property type="match status" value="2"/>
</dbReference>
<dbReference type="PANTHER" id="PTHR41373:SF1">
    <property type="entry name" value="PHOSPHATIDYLGLYCEROL LYSYLTRANSFERASE C-TERMINAL DOMAIN-CONTAINING PROTEIN"/>
    <property type="match status" value="1"/>
</dbReference>
<dbReference type="Proteomes" id="UP000593915">
    <property type="component" value="Chromosome"/>
</dbReference>